<feature type="non-terminal residue" evidence="2">
    <location>
        <position position="1"/>
    </location>
</feature>
<accession>A0A7J6TKL9</accession>
<evidence type="ECO:0000313" key="2">
    <source>
        <dbReference type="EMBL" id="KAF4744966.1"/>
    </source>
</evidence>
<evidence type="ECO:0000313" key="3">
    <source>
        <dbReference type="Proteomes" id="UP000574390"/>
    </source>
</evidence>
<sequence>MIITDDQQWPVEAAESNPFSANNRTPDQPEQGRGFIGDLIARPTRNIFADFKSDASLLDVVR</sequence>
<evidence type="ECO:0000256" key="1">
    <source>
        <dbReference type="SAM" id="MobiDB-lite"/>
    </source>
</evidence>
<gene>
    <name evidence="2" type="ORF">FOZ62_015450</name>
</gene>
<organism evidence="2 3">
    <name type="scientific">Perkinsus olseni</name>
    <name type="common">Perkinsus atlanticus</name>
    <dbReference type="NCBI Taxonomy" id="32597"/>
    <lineage>
        <taxon>Eukaryota</taxon>
        <taxon>Sar</taxon>
        <taxon>Alveolata</taxon>
        <taxon>Perkinsozoa</taxon>
        <taxon>Perkinsea</taxon>
        <taxon>Perkinsida</taxon>
        <taxon>Perkinsidae</taxon>
        <taxon>Perkinsus</taxon>
    </lineage>
</organism>
<reference evidence="2 3" key="1">
    <citation type="submission" date="2020-04" db="EMBL/GenBank/DDBJ databases">
        <title>Perkinsus olseni comparative genomics.</title>
        <authorList>
            <person name="Bogema D.R."/>
        </authorList>
    </citation>
    <scope>NUCLEOTIDE SEQUENCE [LARGE SCALE GENOMIC DNA]</scope>
    <source>
        <strain evidence="2">ATCC PRA-205</strain>
    </source>
</reference>
<protein>
    <submittedName>
        <fullName evidence="2">Uncharacterized protein</fullName>
    </submittedName>
</protein>
<dbReference type="Proteomes" id="UP000574390">
    <property type="component" value="Unassembled WGS sequence"/>
</dbReference>
<dbReference type="EMBL" id="JABANM010007031">
    <property type="protein sequence ID" value="KAF4744966.1"/>
    <property type="molecule type" value="Genomic_DNA"/>
</dbReference>
<comment type="caution">
    <text evidence="2">The sequence shown here is derived from an EMBL/GenBank/DDBJ whole genome shotgun (WGS) entry which is preliminary data.</text>
</comment>
<dbReference type="AlphaFoldDB" id="A0A7J6TKL9"/>
<name>A0A7J6TKL9_PEROL</name>
<feature type="compositionally biased region" description="Polar residues" evidence="1">
    <location>
        <begin position="17"/>
        <end position="28"/>
    </location>
</feature>
<proteinExistence type="predicted"/>
<feature type="region of interest" description="Disordered" evidence="1">
    <location>
        <begin position="1"/>
        <end position="33"/>
    </location>
</feature>